<comment type="caution">
    <text evidence="1">The sequence shown here is derived from an EMBL/GenBank/DDBJ whole genome shotgun (WGS) entry which is preliminary data.</text>
</comment>
<accession>A0A3M7QGA3</accession>
<proteinExistence type="predicted"/>
<dbReference type="EMBL" id="REGN01006194">
    <property type="protein sequence ID" value="RNA10466.1"/>
    <property type="molecule type" value="Genomic_DNA"/>
</dbReference>
<keyword evidence="2" id="KW-1185">Reference proteome</keyword>
<reference evidence="1 2" key="1">
    <citation type="journal article" date="2018" name="Sci. Rep.">
        <title>Genomic signatures of local adaptation to the degree of environmental predictability in rotifers.</title>
        <authorList>
            <person name="Franch-Gras L."/>
            <person name="Hahn C."/>
            <person name="Garcia-Roger E.M."/>
            <person name="Carmona M.J."/>
            <person name="Serra M."/>
            <person name="Gomez A."/>
        </authorList>
    </citation>
    <scope>NUCLEOTIDE SEQUENCE [LARGE SCALE GENOMIC DNA]</scope>
    <source>
        <strain evidence="1">HYR1</strain>
    </source>
</reference>
<organism evidence="1 2">
    <name type="scientific">Brachionus plicatilis</name>
    <name type="common">Marine rotifer</name>
    <name type="synonym">Brachionus muelleri</name>
    <dbReference type="NCBI Taxonomy" id="10195"/>
    <lineage>
        <taxon>Eukaryota</taxon>
        <taxon>Metazoa</taxon>
        <taxon>Spiralia</taxon>
        <taxon>Gnathifera</taxon>
        <taxon>Rotifera</taxon>
        <taxon>Eurotatoria</taxon>
        <taxon>Monogononta</taxon>
        <taxon>Pseudotrocha</taxon>
        <taxon>Ploima</taxon>
        <taxon>Brachionidae</taxon>
        <taxon>Brachionus</taxon>
    </lineage>
</organism>
<protein>
    <submittedName>
        <fullName evidence="1">Uncharacterized protein</fullName>
    </submittedName>
</protein>
<evidence type="ECO:0000313" key="1">
    <source>
        <dbReference type="EMBL" id="RNA10466.1"/>
    </source>
</evidence>
<dbReference type="AlphaFoldDB" id="A0A3M7QGA3"/>
<name>A0A3M7QGA3_BRAPC</name>
<gene>
    <name evidence="1" type="ORF">BpHYR1_023135</name>
</gene>
<sequence length="74" mass="8805">MNNYIIIISLLNEQMLKVARALDFNIKFKHREKSGTKYEFFDSFINILGIFFDICFTFEKKYSIRFIRIGAGII</sequence>
<evidence type="ECO:0000313" key="2">
    <source>
        <dbReference type="Proteomes" id="UP000276133"/>
    </source>
</evidence>
<dbReference type="Proteomes" id="UP000276133">
    <property type="component" value="Unassembled WGS sequence"/>
</dbReference>